<dbReference type="PANTHER" id="PTHR31596:SF1">
    <property type="entry name" value="T-CELL ACTIVATION INHIBITOR, MITOCHONDRIAL"/>
    <property type="match status" value="1"/>
</dbReference>
<dbReference type="InterPro" id="IPR027986">
    <property type="entry name" value="TCAIM"/>
</dbReference>
<dbReference type="Proteomes" id="UP001491310">
    <property type="component" value="Unassembled WGS sequence"/>
</dbReference>
<evidence type="ECO:0000313" key="4">
    <source>
        <dbReference type="Proteomes" id="UP001491310"/>
    </source>
</evidence>
<evidence type="ECO:0000313" key="3">
    <source>
        <dbReference type="EMBL" id="KAK9901712.1"/>
    </source>
</evidence>
<feature type="compositionally biased region" description="Polar residues" evidence="1">
    <location>
        <begin position="468"/>
        <end position="491"/>
    </location>
</feature>
<proteinExistence type="predicted"/>
<evidence type="ECO:0000259" key="2">
    <source>
        <dbReference type="Pfam" id="PF14687"/>
    </source>
</evidence>
<dbReference type="InterPro" id="IPR028031">
    <property type="entry name" value="DUF4460"/>
</dbReference>
<dbReference type="Pfam" id="PF14687">
    <property type="entry name" value="DUF4460"/>
    <property type="match status" value="1"/>
</dbReference>
<gene>
    <name evidence="3" type="ORF">WJX75_009812</name>
</gene>
<name>A0ABR2YBR6_9CHLO</name>
<protein>
    <recommendedName>
        <fullName evidence="2">DUF4460 domain-containing protein</fullName>
    </recommendedName>
</protein>
<reference evidence="3 4" key="1">
    <citation type="journal article" date="2024" name="Nat. Commun.">
        <title>Phylogenomics reveals the evolutionary origins of lichenization in chlorophyte algae.</title>
        <authorList>
            <person name="Puginier C."/>
            <person name="Libourel C."/>
            <person name="Otte J."/>
            <person name="Skaloud P."/>
            <person name="Haon M."/>
            <person name="Grisel S."/>
            <person name="Petersen M."/>
            <person name="Berrin J.G."/>
            <person name="Delaux P.M."/>
            <person name="Dal Grande F."/>
            <person name="Keller J."/>
        </authorList>
    </citation>
    <scope>NUCLEOTIDE SEQUENCE [LARGE SCALE GENOMIC DNA]</scope>
    <source>
        <strain evidence="3 4">SAG 216-7</strain>
    </source>
</reference>
<dbReference type="EMBL" id="JALJOT010000017">
    <property type="protein sequence ID" value="KAK9901712.1"/>
    <property type="molecule type" value="Genomic_DNA"/>
</dbReference>
<feature type="region of interest" description="Disordered" evidence="1">
    <location>
        <begin position="466"/>
        <end position="505"/>
    </location>
</feature>
<accession>A0ABR2YBR6</accession>
<sequence>MKLDDKKLIRAIVRRVHPDLFSAHPYERAQNSESLMLLNSYVDELQRRGKVQTATVNFWVIEDGRLTQLSAELPGYGSLGPLFYAFNLISADEMQSGAGSYISSQDSTDFLEWLSFTVREALRASEQHESMKRVIRELRASLEDKFGLAAIQVGGEFAVSKAEQKRQIEALRTLNSCLTTLAADQPQLFDGLSIRLYHPDSAPFDTSSFLDNSGSYNLRTNCIESYVADDGCLHIVADRHRIQEAVSRLDLGRARLLTRLSLFWVHRVRQLSPPLKALLGTDNVWCDSRTEEGSQKFVLWAGCILERREEFERVLGRRQFAFSLLVHSDESSAMVDFLATSSVLQVRSDCPPARLLEFLAGESGLAANEAAESVASSKAEEEALLEKVRDALGAKHVICVCSSYDSASVMDAAQRLLDCVDVLRGVVDLSGASIAIDDCYELWESGFISIPHNFQVKDLRPELRKLLSPSNASPSGTGDSMQQGDTSSASDISPRGNGAGDVAASAGAEAAPSAASRSAEFGAEQCFQSNKVGIVKDVLSAAPLLLEVSVTAKLLKGSINAYMSAGDVIGHTQF</sequence>
<feature type="domain" description="DUF4460" evidence="2">
    <location>
        <begin position="6"/>
        <end position="62"/>
    </location>
</feature>
<organism evidence="3 4">
    <name type="scientific">Coccomyxa subellipsoidea</name>
    <dbReference type="NCBI Taxonomy" id="248742"/>
    <lineage>
        <taxon>Eukaryota</taxon>
        <taxon>Viridiplantae</taxon>
        <taxon>Chlorophyta</taxon>
        <taxon>core chlorophytes</taxon>
        <taxon>Trebouxiophyceae</taxon>
        <taxon>Trebouxiophyceae incertae sedis</taxon>
        <taxon>Coccomyxaceae</taxon>
        <taxon>Coccomyxa</taxon>
    </lineage>
</organism>
<keyword evidence="4" id="KW-1185">Reference proteome</keyword>
<dbReference type="PANTHER" id="PTHR31596">
    <property type="entry name" value="T-CELL ACTIVATION INHIBITOR, MITOCHONDRIAL"/>
    <property type="match status" value="1"/>
</dbReference>
<comment type="caution">
    <text evidence="3">The sequence shown here is derived from an EMBL/GenBank/DDBJ whole genome shotgun (WGS) entry which is preliminary data.</text>
</comment>
<evidence type="ECO:0000256" key="1">
    <source>
        <dbReference type="SAM" id="MobiDB-lite"/>
    </source>
</evidence>